<reference evidence="2 3" key="1">
    <citation type="journal article" date="2020" name="Nat. Food">
        <title>A phased Vanilla planifolia genome enables genetic improvement of flavour and production.</title>
        <authorList>
            <person name="Hasing T."/>
            <person name="Tang H."/>
            <person name="Brym M."/>
            <person name="Khazi F."/>
            <person name="Huang T."/>
            <person name="Chambers A.H."/>
        </authorList>
    </citation>
    <scope>NUCLEOTIDE SEQUENCE [LARGE SCALE GENOMIC DNA]</scope>
    <source>
        <tissue evidence="2">Leaf</tissue>
    </source>
</reference>
<proteinExistence type="predicted"/>
<dbReference type="EMBL" id="JADCNL010000001">
    <property type="protein sequence ID" value="KAG0499739.1"/>
    <property type="molecule type" value="Genomic_DNA"/>
</dbReference>
<sequence length="224" mass="23809">MPSHYTANLSKVHQQLRPSAVFETLRERSVQDENKNSPQKGDAGVSSHSTSKPSTRSEDTRTINELTSDGGNVNDDTGRNGGGGGRFWMPSTHRQLDNSRGSGPSQEPSLWTYQTATAGPYRTSAAAGSGTIQAPLQFMSGISSGITGWSNLGMLASLNSYNRSGGGVPIMDHIVGTNAPPGSDSGWRRWASHEQLSVKGRKHAKKKVGGELLLRDFGPSATDA</sequence>
<comment type="caution">
    <text evidence="2">The sequence shown here is derived from an EMBL/GenBank/DDBJ whole genome shotgun (WGS) entry which is preliminary data.</text>
</comment>
<feature type="compositionally biased region" description="Basic and acidic residues" evidence="1">
    <location>
        <begin position="24"/>
        <end position="35"/>
    </location>
</feature>
<dbReference type="AlphaFoldDB" id="A0A835S1Q9"/>
<evidence type="ECO:0000256" key="1">
    <source>
        <dbReference type="SAM" id="MobiDB-lite"/>
    </source>
</evidence>
<keyword evidence="3" id="KW-1185">Reference proteome</keyword>
<feature type="compositionally biased region" description="Polar residues" evidence="1">
    <location>
        <begin position="98"/>
        <end position="108"/>
    </location>
</feature>
<gene>
    <name evidence="2" type="ORF">HPP92_004430</name>
</gene>
<dbReference type="OrthoDB" id="1146903at2759"/>
<feature type="compositionally biased region" description="Polar residues" evidence="1">
    <location>
        <begin position="1"/>
        <end position="17"/>
    </location>
</feature>
<protein>
    <submittedName>
        <fullName evidence="2">Uncharacterized protein</fullName>
    </submittedName>
</protein>
<evidence type="ECO:0000313" key="3">
    <source>
        <dbReference type="Proteomes" id="UP000636800"/>
    </source>
</evidence>
<dbReference type="Proteomes" id="UP000636800">
    <property type="component" value="Chromosome 1"/>
</dbReference>
<evidence type="ECO:0000313" key="2">
    <source>
        <dbReference type="EMBL" id="KAG0499739.1"/>
    </source>
</evidence>
<organism evidence="2 3">
    <name type="scientific">Vanilla planifolia</name>
    <name type="common">Vanilla</name>
    <dbReference type="NCBI Taxonomy" id="51239"/>
    <lineage>
        <taxon>Eukaryota</taxon>
        <taxon>Viridiplantae</taxon>
        <taxon>Streptophyta</taxon>
        <taxon>Embryophyta</taxon>
        <taxon>Tracheophyta</taxon>
        <taxon>Spermatophyta</taxon>
        <taxon>Magnoliopsida</taxon>
        <taxon>Liliopsida</taxon>
        <taxon>Asparagales</taxon>
        <taxon>Orchidaceae</taxon>
        <taxon>Vanilloideae</taxon>
        <taxon>Vanilleae</taxon>
        <taxon>Vanilla</taxon>
    </lineage>
</organism>
<name>A0A835S1Q9_VANPL</name>
<accession>A0A835S1Q9</accession>
<feature type="region of interest" description="Disordered" evidence="1">
    <location>
        <begin position="1"/>
        <end position="108"/>
    </location>
</feature>